<dbReference type="Proteomes" id="UP001186944">
    <property type="component" value="Unassembled WGS sequence"/>
</dbReference>
<dbReference type="AlphaFoldDB" id="A0AA88XE26"/>
<gene>
    <name evidence="2" type="ORF">FSP39_023563</name>
</gene>
<accession>A0AA88XE26</accession>
<evidence type="ECO:0000313" key="3">
    <source>
        <dbReference type="Proteomes" id="UP001186944"/>
    </source>
</evidence>
<organism evidence="2 3">
    <name type="scientific">Pinctada imbricata</name>
    <name type="common">Atlantic pearl-oyster</name>
    <name type="synonym">Pinctada martensii</name>
    <dbReference type="NCBI Taxonomy" id="66713"/>
    <lineage>
        <taxon>Eukaryota</taxon>
        <taxon>Metazoa</taxon>
        <taxon>Spiralia</taxon>
        <taxon>Lophotrochozoa</taxon>
        <taxon>Mollusca</taxon>
        <taxon>Bivalvia</taxon>
        <taxon>Autobranchia</taxon>
        <taxon>Pteriomorphia</taxon>
        <taxon>Pterioida</taxon>
        <taxon>Pterioidea</taxon>
        <taxon>Pteriidae</taxon>
        <taxon>Pinctada</taxon>
    </lineage>
</organism>
<name>A0AA88XE26_PINIB</name>
<evidence type="ECO:0000256" key="1">
    <source>
        <dbReference type="SAM" id="Phobius"/>
    </source>
</evidence>
<keyword evidence="1" id="KW-0812">Transmembrane</keyword>
<keyword evidence="1" id="KW-0472">Membrane</keyword>
<keyword evidence="1" id="KW-1133">Transmembrane helix</keyword>
<keyword evidence="3" id="KW-1185">Reference proteome</keyword>
<comment type="caution">
    <text evidence="2">The sequence shown here is derived from an EMBL/GenBank/DDBJ whole genome shotgun (WGS) entry which is preliminary data.</text>
</comment>
<dbReference type="EMBL" id="VSWD01000014">
    <property type="protein sequence ID" value="KAK3083474.1"/>
    <property type="molecule type" value="Genomic_DNA"/>
</dbReference>
<evidence type="ECO:0000313" key="2">
    <source>
        <dbReference type="EMBL" id="KAK3083474.1"/>
    </source>
</evidence>
<reference evidence="2" key="1">
    <citation type="submission" date="2019-08" db="EMBL/GenBank/DDBJ databases">
        <title>The improved chromosome-level genome for the pearl oyster Pinctada fucata martensii using PacBio sequencing and Hi-C.</title>
        <authorList>
            <person name="Zheng Z."/>
        </authorList>
    </citation>
    <scope>NUCLEOTIDE SEQUENCE</scope>
    <source>
        <strain evidence="2">ZZ-2019</strain>
        <tissue evidence="2">Adductor muscle</tissue>
    </source>
</reference>
<protein>
    <submittedName>
        <fullName evidence="2">Uncharacterized protein</fullName>
    </submittedName>
</protein>
<proteinExistence type="predicted"/>
<feature type="transmembrane region" description="Helical" evidence="1">
    <location>
        <begin position="35"/>
        <end position="57"/>
    </location>
</feature>
<sequence length="88" mass="9821">MNRVYECVRMSPLTQFLREVQEEQTPESDSQTHTIIIGASVGGGLLLVVLVVVIVVLKMRQRKSAEDAYVAYTPSRKSDGSTYAELNF</sequence>